<evidence type="ECO:0000256" key="7">
    <source>
        <dbReference type="ARBA" id="ARBA00023010"/>
    </source>
</evidence>
<dbReference type="InterPro" id="IPR048631">
    <property type="entry name" value="SecD_1st"/>
</dbReference>
<dbReference type="PANTHER" id="PTHR30081:SF1">
    <property type="entry name" value="PROTEIN TRANSLOCASE SUBUNIT SECD"/>
    <property type="match status" value="1"/>
</dbReference>
<keyword evidence="8 9" id="KW-0472">Membrane</keyword>
<feature type="transmembrane region" description="Helical" evidence="9">
    <location>
        <begin position="276"/>
        <end position="294"/>
    </location>
</feature>
<proteinExistence type="inferred from homology"/>
<feature type="transmembrane region" description="Helical" evidence="9">
    <location>
        <begin position="344"/>
        <end position="369"/>
    </location>
</feature>
<keyword evidence="5 9" id="KW-0653">Protein transport</keyword>
<evidence type="ECO:0000256" key="9">
    <source>
        <dbReference type="HAMAP-Rule" id="MF_01463"/>
    </source>
</evidence>
<sequence length="421" mass="45161">MKGNKTLKSTILFILSVLIIGFLAYAGAFGIDNILGTGYRFKSFNETIKKGLDLQGGVSIVEEIQEDKVDSATIDRTIELISMRVNKLGVSETIVQREGEKRIRIEIPGIYNAKEVIDSVGKTGELKFVGPDNEVILTGKDVKNAVAQIDPSNNQPIISLEFTDEGTKKFAEATKKFIGQQIAIYMDEELLTSPVVNDVIATGKGMISGSKSLEEAKRQAGIIKSGALPVVVKPVEVKTVGATLGANALPLSIKAGAIGIGLVMLFMLLYYRVPGLIANIALTFYIVLVLYTFVSIKAILTLSGIAGFLLTIGMAVDANVLIFERIKEELSTGKSIRSSVDSGFHRALSSIMDSNITTIIAGIVLYNLGSGAVKGFALTLMIGIVLSMFTALVVTKFLLKLAVEMGMLNSLAAFGVKRRVE</sequence>
<keyword evidence="14" id="KW-1185">Reference proteome</keyword>
<dbReference type="InterPro" id="IPR054384">
    <property type="entry name" value="SecDF_P1_head"/>
</dbReference>
<dbReference type="Proteomes" id="UP000726170">
    <property type="component" value="Unassembled WGS sequence"/>
</dbReference>
<evidence type="ECO:0000256" key="2">
    <source>
        <dbReference type="ARBA" id="ARBA00022448"/>
    </source>
</evidence>
<comment type="similarity">
    <text evidence="9">Belongs to the SecD/SecF family. SecD subfamily.</text>
</comment>
<evidence type="ECO:0000256" key="4">
    <source>
        <dbReference type="ARBA" id="ARBA00022692"/>
    </source>
</evidence>
<evidence type="ECO:0000313" key="13">
    <source>
        <dbReference type="EMBL" id="MBU5485537.1"/>
    </source>
</evidence>
<dbReference type="InterPro" id="IPR055344">
    <property type="entry name" value="SecD_SecF_C_bact"/>
</dbReference>
<feature type="transmembrane region" description="Helical" evidence="9">
    <location>
        <begin position="248"/>
        <end position="269"/>
    </location>
</feature>
<evidence type="ECO:0000259" key="12">
    <source>
        <dbReference type="Pfam" id="PF22599"/>
    </source>
</evidence>
<keyword evidence="6 9" id="KW-1133">Transmembrane helix</keyword>
<feature type="domain" description="Protein translocase subunit SecDF P1" evidence="11">
    <location>
        <begin position="74"/>
        <end position="131"/>
    </location>
</feature>
<keyword evidence="7 9" id="KW-0811">Translocation</keyword>
<keyword evidence="2 9" id="KW-0813">Transport</keyword>
<feature type="domain" description="Protein export membrane protein SecD/SecF C-terminal" evidence="10">
    <location>
        <begin position="235"/>
        <end position="399"/>
    </location>
</feature>
<comment type="subcellular location">
    <subcellularLocation>
        <location evidence="1 9">Cell membrane</location>
        <topology evidence="1 9">Multi-pass membrane protein</topology>
    </subcellularLocation>
</comment>
<dbReference type="InterPro" id="IPR022813">
    <property type="entry name" value="SecD/SecF_arch_bac"/>
</dbReference>
<keyword evidence="3 9" id="KW-1003">Cell membrane</keyword>
<dbReference type="NCBIfam" id="TIGR01129">
    <property type="entry name" value="secD"/>
    <property type="match status" value="1"/>
</dbReference>
<evidence type="ECO:0000256" key="8">
    <source>
        <dbReference type="ARBA" id="ARBA00023136"/>
    </source>
</evidence>
<dbReference type="InterPro" id="IPR005791">
    <property type="entry name" value="SecD"/>
</dbReference>
<protein>
    <recommendedName>
        <fullName evidence="9">Protein translocase subunit SecD</fullName>
    </recommendedName>
</protein>
<comment type="subunit">
    <text evidence="9">Forms a complex with SecF. Part of the essential Sec protein translocation apparatus which comprises SecA, SecYEG and auxiliary proteins SecDF. Other proteins may also be involved.</text>
</comment>
<accession>A0ABS6EJY9</accession>
<dbReference type="Pfam" id="PF02355">
    <property type="entry name" value="SecD_SecF_C"/>
    <property type="match status" value="1"/>
</dbReference>
<evidence type="ECO:0000313" key="14">
    <source>
        <dbReference type="Proteomes" id="UP000726170"/>
    </source>
</evidence>
<dbReference type="Pfam" id="PF21760">
    <property type="entry name" value="SecD_1st"/>
    <property type="match status" value="1"/>
</dbReference>
<comment type="caution">
    <text evidence="13">The sequence shown here is derived from an EMBL/GenBank/DDBJ whole genome shotgun (WGS) entry which is preliminary data.</text>
</comment>
<comment type="function">
    <text evidence="9">Part of the Sec protein translocase complex. Interacts with the SecYEG preprotein conducting channel. SecDF uses the proton motive force (PMF) to complete protein translocation after the ATP-dependent function of SecA.</text>
</comment>
<dbReference type="Pfam" id="PF22599">
    <property type="entry name" value="SecDF_P1_head"/>
    <property type="match status" value="1"/>
</dbReference>
<dbReference type="NCBIfam" id="TIGR00916">
    <property type="entry name" value="2A0604s01"/>
    <property type="match status" value="1"/>
</dbReference>
<feature type="domain" description="SecDF P1 head subdomain" evidence="12">
    <location>
        <begin position="132"/>
        <end position="230"/>
    </location>
</feature>
<dbReference type="InterPro" id="IPR048634">
    <property type="entry name" value="SecD_SecF_C"/>
</dbReference>
<dbReference type="HAMAP" id="MF_01463_B">
    <property type="entry name" value="SecD_B"/>
    <property type="match status" value="1"/>
</dbReference>
<comment type="caution">
    <text evidence="9">Lacks conserved residue(s) required for the propagation of feature annotation.</text>
</comment>
<evidence type="ECO:0000259" key="11">
    <source>
        <dbReference type="Pfam" id="PF21760"/>
    </source>
</evidence>
<dbReference type="PANTHER" id="PTHR30081">
    <property type="entry name" value="PROTEIN-EXPORT MEMBRANE PROTEIN SEC"/>
    <property type="match status" value="1"/>
</dbReference>
<evidence type="ECO:0000256" key="5">
    <source>
        <dbReference type="ARBA" id="ARBA00022927"/>
    </source>
</evidence>
<dbReference type="RefSeq" id="WP_216440074.1">
    <property type="nucleotide sequence ID" value="NZ_JAHLQF010000003.1"/>
</dbReference>
<keyword evidence="4 9" id="KW-0812">Transmembrane</keyword>
<gene>
    <name evidence="9 13" type="primary">secD</name>
    <name evidence="13" type="ORF">KQI86_14540</name>
</gene>
<reference evidence="13 14" key="1">
    <citation type="submission" date="2021-06" db="EMBL/GenBank/DDBJ databases">
        <authorList>
            <person name="Sun Q."/>
            <person name="Li D."/>
        </authorList>
    </citation>
    <scope>NUCLEOTIDE SEQUENCE [LARGE SCALE GENOMIC DNA]</scope>
    <source>
        <strain evidence="13 14">MSJ-11</strain>
    </source>
</reference>
<evidence type="ECO:0000256" key="3">
    <source>
        <dbReference type="ARBA" id="ARBA00022475"/>
    </source>
</evidence>
<evidence type="ECO:0000259" key="10">
    <source>
        <dbReference type="Pfam" id="PF02355"/>
    </source>
</evidence>
<dbReference type="EMBL" id="JAHLQF010000003">
    <property type="protein sequence ID" value="MBU5485537.1"/>
    <property type="molecule type" value="Genomic_DNA"/>
</dbReference>
<name>A0ABS6EJY9_9CLOT</name>
<organism evidence="13 14">
    <name type="scientific">Clostridium mobile</name>
    <dbReference type="NCBI Taxonomy" id="2841512"/>
    <lineage>
        <taxon>Bacteria</taxon>
        <taxon>Bacillati</taxon>
        <taxon>Bacillota</taxon>
        <taxon>Clostridia</taxon>
        <taxon>Eubacteriales</taxon>
        <taxon>Clostridiaceae</taxon>
        <taxon>Clostridium</taxon>
    </lineage>
</organism>
<evidence type="ECO:0000256" key="1">
    <source>
        <dbReference type="ARBA" id="ARBA00004651"/>
    </source>
</evidence>
<evidence type="ECO:0000256" key="6">
    <source>
        <dbReference type="ARBA" id="ARBA00022989"/>
    </source>
</evidence>
<feature type="transmembrane region" description="Helical" evidence="9">
    <location>
        <begin position="375"/>
        <end position="399"/>
    </location>
</feature>
<feature type="transmembrane region" description="Helical" evidence="9">
    <location>
        <begin position="300"/>
        <end position="323"/>
    </location>
</feature>